<organism evidence="1 2">
    <name type="scientific">Podospora didyma</name>
    <dbReference type="NCBI Taxonomy" id="330526"/>
    <lineage>
        <taxon>Eukaryota</taxon>
        <taxon>Fungi</taxon>
        <taxon>Dikarya</taxon>
        <taxon>Ascomycota</taxon>
        <taxon>Pezizomycotina</taxon>
        <taxon>Sordariomycetes</taxon>
        <taxon>Sordariomycetidae</taxon>
        <taxon>Sordariales</taxon>
        <taxon>Podosporaceae</taxon>
        <taxon>Podospora</taxon>
    </lineage>
</organism>
<gene>
    <name evidence="1" type="ORF">B0H63DRAFT_531092</name>
</gene>
<name>A0AAE0P4J7_9PEZI</name>
<dbReference type="EMBL" id="JAULSW010000001">
    <property type="protein sequence ID" value="KAK3393363.1"/>
    <property type="molecule type" value="Genomic_DNA"/>
</dbReference>
<accession>A0AAE0P4J7</accession>
<evidence type="ECO:0000313" key="2">
    <source>
        <dbReference type="Proteomes" id="UP001285441"/>
    </source>
</evidence>
<reference evidence="1" key="1">
    <citation type="journal article" date="2023" name="Mol. Phylogenet. Evol.">
        <title>Genome-scale phylogeny and comparative genomics of the fungal order Sordariales.</title>
        <authorList>
            <person name="Hensen N."/>
            <person name="Bonometti L."/>
            <person name="Westerberg I."/>
            <person name="Brannstrom I.O."/>
            <person name="Guillou S."/>
            <person name="Cros-Aarteil S."/>
            <person name="Calhoun S."/>
            <person name="Haridas S."/>
            <person name="Kuo A."/>
            <person name="Mondo S."/>
            <person name="Pangilinan J."/>
            <person name="Riley R."/>
            <person name="LaButti K."/>
            <person name="Andreopoulos B."/>
            <person name="Lipzen A."/>
            <person name="Chen C."/>
            <person name="Yan M."/>
            <person name="Daum C."/>
            <person name="Ng V."/>
            <person name="Clum A."/>
            <person name="Steindorff A."/>
            <person name="Ohm R.A."/>
            <person name="Martin F."/>
            <person name="Silar P."/>
            <person name="Natvig D.O."/>
            <person name="Lalanne C."/>
            <person name="Gautier V."/>
            <person name="Ament-Velasquez S.L."/>
            <person name="Kruys A."/>
            <person name="Hutchinson M.I."/>
            <person name="Powell A.J."/>
            <person name="Barry K."/>
            <person name="Miller A.N."/>
            <person name="Grigoriev I.V."/>
            <person name="Debuchy R."/>
            <person name="Gladieux P."/>
            <person name="Hiltunen Thoren M."/>
            <person name="Johannesson H."/>
        </authorList>
    </citation>
    <scope>NUCLEOTIDE SEQUENCE</scope>
    <source>
        <strain evidence="1">CBS 232.78</strain>
    </source>
</reference>
<protein>
    <submittedName>
        <fullName evidence="1">Uncharacterized protein</fullName>
    </submittedName>
</protein>
<comment type="caution">
    <text evidence="1">The sequence shown here is derived from an EMBL/GenBank/DDBJ whole genome shotgun (WGS) entry which is preliminary data.</text>
</comment>
<sequence>MPFRRTSIPMRKRGNCAPFDMVEERHNEEVQAVAAAKARKEAAEANLDIDEKFPEIRVSEKLKADESRRKATDVRQHPHLRMQVAAAQAAQPDSYVGANAAKVTKKALSFANL</sequence>
<dbReference type="AlphaFoldDB" id="A0AAE0P4J7"/>
<evidence type="ECO:0000313" key="1">
    <source>
        <dbReference type="EMBL" id="KAK3393363.1"/>
    </source>
</evidence>
<dbReference type="Proteomes" id="UP001285441">
    <property type="component" value="Unassembled WGS sequence"/>
</dbReference>
<reference evidence="1" key="2">
    <citation type="submission" date="2023-06" db="EMBL/GenBank/DDBJ databases">
        <authorList>
            <consortium name="Lawrence Berkeley National Laboratory"/>
            <person name="Haridas S."/>
            <person name="Hensen N."/>
            <person name="Bonometti L."/>
            <person name="Westerberg I."/>
            <person name="Brannstrom I.O."/>
            <person name="Guillou S."/>
            <person name="Cros-Aarteil S."/>
            <person name="Calhoun S."/>
            <person name="Kuo A."/>
            <person name="Mondo S."/>
            <person name="Pangilinan J."/>
            <person name="Riley R."/>
            <person name="LaButti K."/>
            <person name="Andreopoulos B."/>
            <person name="Lipzen A."/>
            <person name="Chen C."/>
            <person name="Yanf M."/>
            <person name="Daum C."/>
            <person name="Ng V."/>
            <person name="Clum A."/>
            <person name="Steindorff A."/>
            <person name="Ohm R."/>
            <person name="Martin F."/>
            <person name="Silar P."/>
            <person name="Natvig D."/>
            <person name="Lalanne C."/>
            <person name="Gautier V."/>
            <person name="Ament-velasquez S.L."/>
            <person name="Kruys A."/>
            <person name="Hutchinson M.I."/>
            <person name="Powell A.J."/>
            <person name="Barry K."/>
            <person name="Miller A.N."/>
            <person name="Grigoriev I.V."/>
            <person name="Debuchy R."/>
            <person name="Gladieux P."/>
            <person name="Thoren M.H."/>
            <person name="Johannesson H."/>
        </authorList>
    </citation>
    <scope>NUCLEOTIDE SEQUENCE</scope>
    <source>
        <strain evidence="1">CBS 232.78</strain>
    </source>
</reference>
<proteinExistence type="predicted"/>
<keyword evidence="2" id="KW-1185">Reference proteome</keyword>